<dbReference type="STRING" id="1524460.IX84_22940"/>
<evidence type="ECO:0000256" key="2">
    <source>
        <dbReference type="SAM" id="SignalP"/>
    </source>
</evidence>
<name>A0A098S2F5_9BACT</name>
<dbReference type="Proteomes" id="UP000029736">
    <property type="component" value="Unassembled WGS sequence"/>
</dbReference>
<dbReference type="AlphaFoldDB" id="A0A098S2F5"/>
<dbReference type="InterPro" id="IPR011110">
    <property type="entry name" value="Reg_prop"/>
</dbReference>
<dbReference type="InterPro" id="IPR015943">
    <property type="entry name" value="WD40/YVTN_repeat-like_dom_sf"/>
</dbReference>
<evidence type="ECO:0008006" key="5">
    <source>
        <dbReference type="Google" id="ProtNLM"/>
    </source>
</evidence>
<sequence>MRSLIATTILLIAWSAVATQNYRFDQLNVADGLSQNTVNTILKDSRGYIWIGTNDGLNQYNGYSFQVFRHQNANSNALKGNKILTLLEDTEGQLWVGTASGLCTYDPEQSKFDPVHLSSDPSSGPGHQYIRTIEQDRSGRIWVGTLSGMLYVREKESVGFKPVLFASQPVADVSAICEDKQGTIWVGTDHAGLYYKSAGSEGWAFLPIEVLSGGQGLAKTIKEDKVGQLWVGTQGAGLFKISTDRSGLSHYSAAGTPGLQNDLIKSLAFGPHGKLWVATDGGGLSIFEPQTGAAQHLGYNPYDPQSVASDAAYALFRDEEGLVWVGTFDGGVSIFNPNHKAFHHIGRSLVNSNGLSHRSVLSFLEDRNGDIWIGTDGGGLNIWTPGADQFRVLTKADGLSSKVVTSLCQGPAGQVWIGTYRGGLQQFNPETGHLETYKYQSGNPKGIRNDNVWALLPQGEQHLWVGTLAGLDRLDLATGSFEHWSTFSPEGEEAYAERVTTLYRGPSGMVWVGGKGVRYISEDLGELVPLEVSSGSTLNQFDSRAFLEDAAGRLWVGTEGGGLFIRSANGSEIRNFTMSDGLPSNAIHTLYQGEDGAIWMSTNKGLSRVWLESESGELRYRNYCKQDGLQSNQFSYNAGLQTRDGHLYFGGINGFNYFQPGLIQDNPHAPEVALTGLKLYDQYTTPEDEDSPLQKPISQMERLVLSHQQSQLFALEFTALVVCQG</sequence>
<keyword evidence="1" id="KW-0597">Phosphoprotein</keyword>
<organism evidence="3 4">
    <name type="scientific">Phaeodactylibacter xiamenensis</name>
    <dbReference type="NCBI Taxonomy" id="1524460"/>
    <lineage>
        <taxon>Bacteria</taxon>
        <taxon>Pseudomonadati</taxon>
        <taxon>Bacteroidota</taxon>
        <taxon>Saprospiria</taxon>
        <taxon>Saprospirales</taxon>
        <taxon>Haliscomenobacteraceae</taxon>
        <taxon>Phaeodactylibacter</taxon>
    </lineage>
</organism>
<comment type="caution">
    <text evidence="3">The sequence shown here is derived from an EMBL/GenBank/DDBJ whole genome shotgun (WGS) entry which is preliminary data.</text>
</comment>
<protein>
    <recommendedName>
        <fullName evidence="5">Histidine kinase</fullName>
    </recommendedName>
</protein>
<dbReference type="OrthoDB" id="9778366at2"/>
<dbReference type="PANTHER" id="PTHR43547:SF2">
    <property type="entry name" value="HYBRID SIGNAL TRANSDUCTION HISTIDINE KINASE C"/>
    <property type="match status" value="1"/>
</dbReference>
<dbReference type="Pfam" id="PF07494">
    <property type="entry name" value="Reg_prop"/>
    <property type="match status" value="7"/>
</dbReference>
<accession>A0A098S2F5</accession>
<dbReference type="Gene3D" id="2.130.10.10">
    <property type="entry name" value="YVTN repeat-like/Quinoprotein amine dehydrogenase"/>
    <property type="match status" value="2"/>
</dbReference>
<dbReference type="PANTHER" id="PTHR43547">
    <property type="entry name" value="TWO-COMPONENT HISTIDINE KINASE"/>
    <property type="match status" value="1"/>
</dbReference>
<proteinExistence type="predicted"/>
<gene>
    <name evidence="3" type="ORF">IX84_22940</name>
</gene>
<dbReference type="RefSeq" id="WP_044225834.1">
    <property type="nucleotide sequence ID" value="NZ_JBKAGJ010000013.1"/>
</dbReference>
<keyword evidence="4" id="KW-1185">Reference proteome</keyword>
<reference evidence="3 4" key="1">
    <citation type="journal article" date="2014" name="Int. J. Syst. Evol. Microbiol.">
        <title>Phaeodactylibacter xiamenensis gen. nov., sp. nov., a member of the family Saprospiraceae isolated from the marine alga Phaeodactylum tricornutum.</title>
        <authorList>
            <person name="Chen Z.Jr."/>
            <person name="Lei X."/>
            <person name="Lai Q."/>
            <person name="Li Y."/>
            <person name="Zhang B."/>
            <person name="Zhang J."/>
            <person name="Zhang H."/>
            <person name="Yang L."/>
            <person name="Zheng W."/>
            <person name="Tian Y."/>
            <person name="Yu Z."/>
            <person name="Xu H.Jr."/>
            <person name="Zheng T."/>
        </authorList>
    </citation>
    <scope>NUCLEOTIDE SEQUENCE [LARGE SCALE GENOMIC DNA]</scope>
    <source>
        <strain evidence="3 4">KD52</strain>
    </source>
</reference>
<dbReference type="SUPFAM" id="SSF110296">
    <property type="entry name" value="Oligoxyloglucan reducing end-specific cellobiohydrolase"/>
    <property type="match status" value="1"/>
</dbReference>
<feature type="chain" id="PRO_5001939768" description="Histidine kinase" evidence="2">
    <location>
        <begin position="19"/>
        <end position="725"/>
    </location>
</feature>
<keyword evidence="2" id="KW-0732">Signal</keyword>
<dbReference type="GO" id="GO:0000155">
    <property type="term" value="F:phosphorelay sensor kinase activity"/>
    <property type="evidence" value="ECO:0007669"/>
    <property type="project" value="TreeGrafter"/>
</dbReference>
<evidence type="ECO:0000313" key="4">
    <source>
        <dbReference type="Proteomes" id="UP000029736"/>
    </source>
</evidence>
<dbReference type="EMBL" id="JPOS01000081">
    <property type="protein sequence ID" value="KGE86271.1"/>
    <property type="molecule type" value="Genomic_DNA"/>
</dbReference>
<evidence type="ECO:0000313" key="3">
    <source>
        <dbReference type="EMBL" id="KGE86271.1"/>
    </source>
</evidence>
<evidence type="ECO:0000256" key="1">
    <source>
        <dbReference type="ARBA" id="ARBA00022553"/>
    </source>
</evidence>
<feature type="signal peptide" evidence="2">
    <location>
        <begin position="1"/>
        <end position="18"/>
    </location>
</feature>
<dbReference type="SUPFAM" id="SSF63829">
    <property type="entry name" value="Calcium-dependent phosphotriesterase"/>
    <property type="match status" value="2"/>
</dbReference>